<name>A0A8J2UIW8_9BACT</name>
<evidence type="ECO:0000313" key="2">
    <source>
        <dbReference type="Proteomes" id="UP000607559"/>
    </source>
</evidence>
<gene>
    <name evidence="1" type="ORF">GCM10011511_52890</name>
</gene>
<organism evidence="1 2">
    <name type="scientific">Puia dinghuensis</name>
    <dbReference type="NCBI Taxonomy" id="1792502"/>
    <lineage>
        <taxon>Bacteria</taxon>
        <taxon>Pseudomonadati</taxon>
        <taxon>Bacteroidota</taxon>
        <taxon>Chitinophagia</taxon>
        <taxon>Chitinophagales</taxon>
        <taxon>Chitinophagaceae</taxon>
        <taxon>Puia</taxon>
    </lineage>
</organism>
<keyword evidence="2" id="KW-1185">Reference proteome</keyword>
<dbReference type="AlphaFoldDB" id="A0A8J2UIW8"/>
<protein>
    <submittedName>
        <fullName evidence="1">Uncharacterized protein</fullName>
    </submittedName>
</protein>
<proteinExistence type="predicted"/>
<comment type="caution">
    <text evidence="1">The sequence shown here is derived from an EMBL/GenBank/DDBJ whole genome shotgun (WGS) entry which is preliminary data.</text>
</comment>
<dbReference type="Proteomes" id="UP000607559">
    <property type="component" value="Unassembled WGS sequence"/>
</dbReference>
<reference evidence="1" key="1">
    <citation type="journal article" date="2014" name="Int. J. Syst. Evol. Microbiol.">
        <title>Complete genome sequence of Corynebacterium casei LMG S-19264T (=DSM 44701T), isolated from a smear-ripened cheese.</title>
        <authorList>
            <consortium name="US DOE Joint Genome Institute (JGI-PGF)"/>
            <person name="Walter F."/>
            <person name="Albersmeier A."/>
            <person name="Kalinowski J."/>
            <person name="Ruckert C."/>
        </authorList>
    </citation>
    <scope>NUCLEOTIDE SEQUENCE</scope>
    <source>
        <strain evidence="1">CGMCC 1.15448</strain>
    </source>
</reference>
<sequence>MPTTATTTIGMCKNPGHVNGTMDDEANVGKFAVFPTGSLGNLPKKGHRTIFTFVLTPFAWTIKPLIVKR</sequence>
<accession>A0A8J2UIW8</accession>
<evidence type="ECO:0000313" key="1">
    <source>
        <dbReference type="EMBL" id="GGB22410.1"/>
    </source>
</evidence>
<dbReference type="EMBL" id="BMJC01000006">
    <property type="protein sequence ID" value="GGB22410.1"/>
    <property type="molecule type" value="Genomic_DNA"/>
</dbReference>
<reference evidence="1" key="2">
    <citation type="submission" date="2020-09" db="EMBL/GenBank/DDBJ databases">
        <authorList>
            <person name="Sun Q."/>
            <person name="Zhou Y."/>
        </authorList>
    </citation>
    <scope>NUCLEOTIDE SEQUENCE</scope>
    <source>
        <strain evidence="1">CGMCC 1.15448</strain>
    </source>
</reference>